<dbReference type="SUPFAM" id="SSF56436">
    <property type="entry name" value="C-type lectin-like"/>
    <property type="match status" value="1"/>
</dbReference>
<keyword evidence="1" id="KW-0430">Lectin</keyword>
<dbReference type="PROSITE" id="PS00615">
    <property type="entry name" value="C_TYPE_LECTIN_1"/>
    <property type="match status" value="1"/>
</dbReference>
<dbReference type="SMART" id="SM00034">
    <property type="entry name" value="CLECT"/>
    <property type="match status" value="1"/>
</dbReference>
<evidence type="ECO:0000313" key="6">
    <source>
        <dbReference type="Ensembl" id="ENSHBUP00000016965.1"/>
    </source>
</evidence>
<dbReference type="GO" id="GO:0030246">
    <property type="term" value="F:carbohydrate binding"/>
    <property type="evidence" value="ECO:0007669"/>
    <property type="project" value="UniProtKB-KW"/>
</dbReference>
<dbReference type="InterPro" id="IPR018378">
    <property type="entry name" value="C-type_lectin_CS"/>
</dbReference>
<reference evidence="6" key="1">
    <citation type="submission" date="2025-08" db="UniProtKB">
        <authorList>
            <consortium name="Ensembl"/>
        </authorList>
    </citation>
    <scope>IDENTIFICATION</scope>
</reference>
<feature type="domain" description="C-type lectin" evidence="5">
    <location>
        <begin position="192"/>
        <end position="317"/>
    </location>
</feature>
<sequence length="335" mass="38193">MTFEKISQDFSTDGHSVSHRQRFRQGLFADGSRPAFPHHRLVILSLSLLNAVLLIAAVVTGIYCVKAKDFQVSDSSVSPLLIEMNHLRNHSGIIKERLEAQAKLVKERTNHVQLKLQVKQMKVENDLLQRQIETLNAAKSNLQTNKTLLGKFSLQPVFVNMQQAYCEIVNGCSISLGTEETCGRCPTGWLLLKTSCYYFSHHEINSRKNWTESRQYCINQGGDLLVISNLEEQLLITDNFQKVSSSGVWWQNGYWVGLTDVVTEGTWVWVNNVTEVDSMYWRSGQPDSSGEEKKNCAAFLFFTDNVKTWYNVECSSKQLNWICEMEPKQTTRGPQ</sequence>
<keyword evidence="3" id="KW-0175">Coiled coil</keyword>
<keyword evidence="2" id="KW-1015">Disulfide bond</keyword>
<dbReference type="Ensembl" id="ENSHBUT00000025636.1">
    <property type="protein sequence ID" value="ENSHBUP00000016965.1"/>
    <property type="gene ID" value="ENSHBUG00000018947.1"/>
</dbReference>
<accession>A0A3Q2VYE8</accession>
<dbReference type="InterPro" id="IPR016187">
    <property type="entry name" value="CTDL_fold"/>
</dbReference>
<dbReference type="Gene3D" id="3.10.100.10">
    <property type="entry name" value="Mannose-Binding Protein A, subunit A"/>
    <property type="match status" value="1"/>
</dbReference>
<name>A0A3Q2VYE8_HAPBU</name>
<keyword evidence="4" id="KW-0812">Transmembrane</keyword>
<dbReference type="InterPro" id="IPR050111">
    <property type="entry name" value="C-type_lectin/snaclec_domain"/>
</dbReference>
<evidence type="ECO:0000259" key="5">
    <source>
        <dbReference type="PROSITE" id="PS50041"/>
    </source>
</evidence>
<dbReference type="GeneTree" id="ENSGT01030000234575"/>
<dbReference type="InterPro" id="IPR033989">
    <property type="entry name" value="CD209-like_CTLD"/>
</dbReference>
<dbReference type="CDD" id="cd03590">
    <property type="entry name" value="CLECT_DC-SIGN_like"/>
    <property type="match status" value="1"/>
</dbReference>
<evidence type="ECO:0000256" key="1">
    <source>
        <dbReference type="ARBA" id="ARBA00022734"/>
    </source>
</evidence>
<dbReference type="Proteomes" id="UP000264840">
    <property type="component" value="Unplaced"/>
</dbReference>
<protein>
    <submittedName>
        <fullName evidence="6">CD209 antigen-like protein E</fullName>
    </submittedName>
</protein>
<proteinExistence type="predicted"/>
<dbReference type="InterPro" id="IPR001304">
    <property type="entry name" value="C-type_lectin-like"/>
</dbReference>
<feature type="transmembrane region" description="Helical" evidence="4">
    <location>
        <begin position="41"/>
        <end position="63"/>
    </location>
</feature>
<dbReference type="AlphaFoldDB" id="A0A3Q2VYE8"/>
<dbReference type="PANTHER" id="PTHR22803">
    <property type="entry name" value="MANNOSE, PHOSPHOLIPASE, LECTIN RECEPTOR RELATED"/>
    <property type="match status" value="1"/>
</dbReference>
<dbReference type="Pfam" id="PF00059">
    <property type="entry name" value="Lectin_C"/>
    <property type="match status" value="1"/>
</dbReference>
<organism evidence="6 7">
    <name type="scientific">Haplochromis burtoni</name>
    <name type="common">Burton's mouthbrooder</name>
    <name type="synonym">Chromis burtoni</name>
    <dbReference type="NCBI Taxonomy" id="8153"/>
    <lineage>
        <taxon>Eukaryota</taxon>
        <taxon>Metazoa</taxon>
        <taxon>Chordata</taxon>
        <taxon>Craniata</taxon>
        <taxon>Vertebrata</taxon>
        <taxon>Euteleostomi</taxon>
        <taxon>Actinopterygii</taxon>
        <taxon>Neopterygii</taxon>
        <taxon>Teleostei</taxon>
        <taxon>Neoteleostei</taxon>
        <taxon>Acanthomorphata</taxon>
        <taxon>Ovalentaria</taxon>
        <taxon>Cichlomorphae</taxon>
        <taxon>Cichliformes</taxon>
        <taxon>Cichlidae</taxon>
        <taxon>African cichlids</taxon>
        <taxon>Pseudocrenilabrinae</taxon>
        <taxon>Haplochromini</taxon>
        <taxon>Haplochromis</taxon>
    </lineage>
</organism>
<keyword evidence="7" id="KW-1185">Reference proteome</keyword>
<evidence type="ECO:0000256" key="2">
    <source>
        <dbReference type="ARBA" id="ARBA00023157"/>
    </source>
</evidence>
<keyword evidence="4" id="KW-1133">Transmembrane helix</keyword>
<dbReference type="STRING" id="8153.ENSHBUP00000016965"/>
<dbReference type="PROSITE" id="PS50041">
    <property type="entry name" value="C_TYPE_LECTIN_2"/>
    <property type="match status" value="1"/>
</dbReference>
<reference evidence="6" key="2">
    <citation type="submission" date="2025-09" db="UniProtKB">
        <authorList>
            <consortium name="Ensembl"/>
        </authorList>
    </citation>
    <scope>IDENTIFICATION</scope>
</reference>
<evidence type="ECO:0000313" key="7">
    <source>
        <dbReference type="Proteomes" id="UP000264840"/>
    </source>
</evidence>
<evidence type="ECO:0000256" key="3">
    <source>
        <dbReference type="SAM" id="Coils"/>
    </source>
</evidence>
<dbReference type="InterPro" id="IPR016186">
    <property type="entry name" value="C-type_lectin-like/link_sf"/>
</dbReference>
<evidence type="ECO:0000256" key="4">
    <source>
        <dbReference type="SAM" id="Phobius"/>
    </source>
</evidence>
<keyword evidence="4" id="KW-0472">Membrane</keyword>
<feature type="coiled-coil region" evidence="3">
    <location>
        <begin position="111"/>
        <end position="145"/>
    </location>
</feature>